<evidence type="ECO:0000313" key="3">
    <source>
        <dbReference type="Proteomes" id="UP000605986"/>
    </source>
</evidence>
<feature type="compositionally biased region" description="Pro residues" evidence="1">
    <location>
        <begin position="217"/>
        <end position="235"/>
    </location>
</feature>
<dbReference type="OrthoDB" id="5098283at2759"/>
<feature type="compositionally biased region" description="Basic and acidic residues" evidence="1">
    <location>
        <begin position="376"/>
        <end position="388"/>
    </location>
</feature>
<dbReference type="AlphaFoldDB" id="A0A8H4JU07"/>
<feature type="region of interest" description="Disordered" evidence="1">
    <location>
        <begin position="317"/>
        <end position="388"/>
    </location>
</feature>
<dbReference type="EMBL" id="JAADJG010000743">
    <property type="protein sequence ID" value="KAF4437976.1"/>
    <property type="molecule type" value="Genomic_DNA"/>
</dbReference>
<feature type="region of interest" description="Disordered" evidence="1">
    <location>
        <begin position="96"/>
        <end position="236"/>
    </location>
</feature>
<evidence type="ECO:0000313" key="2">
    <source>
        <dbReference type="EMBL" id="KAF4437976.1"/>
    </source>
</evidence>
<organism evidence="2 3">
    <name type="scientific">Fusarium austroafricanum</name>
    <dbReference type="NCBI Taxonomy" id="2364996"/>
    <lineage>
        <taxon>Eukaryota</taxon>
        <taxon>Fungi</taxon>
        <taxon>Dikarya</taxon>
        <taxon>Ascomycota</taxon>
        <taxon>Pezizomycotina</taxon>
        <taxon>Sordariomycetes</taxon>
        <taxon>Hypocreomycetidae</taxon>
        <taxon>Hypocreales</taxon>
        <taxon>Nectriaceae</taxon>
        <taxon>Fusarium</taxon>
        <taxon>Fusarium concolor species complex</taxon>
    </lineage>
</organism>
<evidence type="ECO:0000256" key="1">
    <source>
        <dbReference type="SAM" id="MobiDB-lite"/>
    </source>
</evidence>
<feature type="compositionally biased region" description="Polar residues" evidence="1">
    <location>
        <begin position="1"/>
        <end position="11"/>
    </location>
</feature>
<name>A0A8H4JU07_9HYPO</name>
<dbReference type="Proteomes" id="UP000605986">
    <property type="component" value="Unassembled WGS sequence"/>
</dbReference>
<feature type="region of interest" description="Disordered" evidence="1">
    <location>
        <begin position="1"/>
        <end position="23"/>
    </location>
</feature>
<feature type="compositionally biased region" description="Pro residues" evidence="1">
    <location>
        <begin position="102"/>
        <end position="113"/>
    </location>
</feature>
<accession>A0A8H4JU07</accession>
<comment type="caution">
    <text evidence="2">The sequence shown here is derived from an EMBL/GenBank/DDBJ whole genome shotgun (WGS) entry which is preliminary data.</text>
</comment>
<protein>
    <submittedName>
        <fullName evidence="2">Uncharacterized protein</fullName>
    </submittedName>
</protein>
<reference evidence="2" key="1">
    <citation type="submission" date="2020-01" db="EMBL/GenBank/DDBJ databases">
        <title>Identification and distribution of gene clusters putatively required for synthesis of sphingolipid metabolism inhibitors in phylogenetically diverse species of the filamentous fungus Fusarium.</title>
        <authorList>
            <person name="Kim H.-S."/>
            <person name="Busman M."/>
            <person name="Brown D.W."/>
            <person name="Divon H."/>
            <person name="Uhlig S."/>
            <person name="Proctor R.H."/>
        </authorList>
    </citation>
    <scope>NUCLEOTIDE SEQUENCE</scope>
    <source>
        <strain evidence="2">NRRL 53441</strain>
    </source>
</reference>
<proteinExistence type="predicted"/>
<gene>
    <name evidence="2" type="ORF">F53441_12896</name>
</gene>
<feature type="compositionally biased region" description="Basic and acidic residues" evidence="1">
    <location>
        <begin position="207"/>
        <end position="216"/>
    </location>
</feature>
<feature type="compositionally biased region" description="Basic and acidic residues" evidence="1">
    <location>
        <begin position="332"/>
        <end position="343"/>
    </location>
</feature>
<keyword evidence="3" id="KW-1185">Reference proteome</keyword>
<sequence length="388" mass="43957">MTSSKHNQSVTGGDAPPTKRRRINYKWTHTNHQLRSSQLEDIPEEVKYEASESEGAGIDHEIEEDQYEAAGSNGAIIDPEVEKAALILMGMRHGKWSAEEATPPPTYRYPTTPPGDTEQDTVMSLRQAAVQKDFSLRPGSRPFVKNQLPGSMEEDEPSSLAETNVSYPAGSPAQDASDDDRSSTSDSDSDEPNDPKTKLPKQPYRYELQHDGEGPERPPSPEMPTLPPHFPPCPIDRPTSNDIALWLEGCLEIQRRNGSVRQIDVVHWMATRRGGFANPRPIFDEAQEAIEIMRNETIDMEAIRHRQQEEEEIARLKEERRQRNKRRYRPRGQIEREKAERLAARQSQQDLEMVRQGSDTSAAVDKQEEAVDDIEEARPKKEIIDAGY</sequence>